<feature type="binding site" evidence="5">
    <location>
        <position position="472"/>
    </location>
    <ligand>
        <name>ATP</name>
        <dbReference type="ChEBI" id="CHEBI:30616"/>
    </ligand>
</feature>
<dbReference type="PANTHER" id="PTHR11042">
    <property type="entry name" value="EUKARYOTIC TRANSLATION INITIATION FACTOR 2-ALPHA KINASE EIF2-ALPHA KINASE -RELATED"/>
    <property type="match status" value="1"/>
</dbReference>
<feature type="compositionally biased region" description="Low complexity" evidence="6">
    <location>
        <begin position="289"/>
        <end position="302"/>
    </location>
</feature>
<name>A0AAI8VC37_9PEZI</name>
<dbReference type="Gene3D" id="1.10.510.10">
    <property type="entry name" value="Transferase(Phosphotransferase) domain 1"/>
    <property type="match status" value="1"/>
</dbReference>
<keyword evidence="4 5" id="KW-0067">ATP-binding</keyword>
<feature type="domain" description="Protein kinase" evidence="7">
    <location>
        <begin position="442"/>
        <end position="740"/>
    </location>
</feature>
<dbReference type="PROSITE" id="PS50011">
    <property type="entry name" value="PROTEIN_KINASE_DOM"/>
    <property type="match status" value="1"/>
</dbReference>
<dbReference type="Proteomes" id="UP001295740">
    <property type="component" value="Unassembled WGS sequence"/>
</dbReference>
<dbReference type="GO" id="GO:0005524">
    <property type="term" value="F:ATP binding"/>
    <property type="evidence" value="ECO:0007669"/>
    <property type="project" value="UniProtKB-UniRule"/>
</dbReference>
<proteinExistence type="predicted"/>
<evidence type="ECO:0000313" key="9">
    <source>
        <dbReference type="Proteomes" id="UP001295740"/>
    </source>
</evidence>
<dbReference type="GO" id="GO:0005829">
    <property type="term" value="C:cytosol"/>
    <property type="evidence" value="ECO:0007669"/>
    <property type="project" value="TreeGrafter"/>
</dbReference>
<dbReference type="Pfam" id="PF00069">
    <property type="entry name" value="Pkinase"/>
    <property type="match status" value="1"/>
</dbReference>
<gene>
    <name evidence="8" type="ORF">KHLLAP_LOCUS2673</name>
</gene>
<accession>A0AAI8VC37</accession>
<dbReference type="GO" id="GO:1990625">
    <property type="term" value="P:negative regulation of cytoplasmic translational initiation in response to stress"/>
    <property type="evidence" value="ECO:0007669"/>
    <property type="project" value="TreeGrafter"/>
</dbReference>
<comment type="caution">
    <text evidence="8">The sequence shown here is derived from an EMBL/GenBank/DDBJ whole genome shotgun (WGS) entry which is preliminary data.</text>
</comment>
<evidence type="ECO:0000313" key="8">
    <source>
        <dbReference type="EMBL" id="CAJ2502205.1"/>
    </source>
</evidence>
<evidence type="ECO:0000259" key="7">
    <source>
        <dbReference type="PROSITE" id="PS50011"/>
    </source>
</evidence>
<organism evidence="8 9">
    <name type="scientific">Anthostomella pinea</name>
    <dbReference type="NCBI Taxonomy" id="933095"/>
    <lineage>
        <taxon>Eukaryota</taxon>
        <taxon>Fungi</taxon>
        <taxon>Dikarya</taxon>
        <taxon>Ascomycota</taxon>
        <taxon>Pezizomycotina</taxon>
        <taxon>Sordariomycetes</taxon>
        <taxon>Xylariomycetidae</taxon>
        <taxon>Xylariales</taxon>
        <taxon>Xylariaceae</taxon>
        <taxon>Anthostomella</taxon>
    </lineage>
</organism>
<sequence length="750" mass="82118">MAATKPLVLLLQSGDGWQGLFDLYKALYTKIEEDFTIIQTKSLTTQHLAVAKAVIDFDGGLPQKKHKNIQIHLDHYVRTGGTLILACLFTSFVRPDDFEHLCQEMSLPWTYGDYHSSDISQHQTGHADITQRTDFVLNPAFAPVFGREAFQKLVQSYSMKAAHLINVPAAAKVYAPTDDSRTLSLVFAPEPVDTTQTPAVCHNHGRGHIAYIGDVNNESGSQALLVAMLRTAANAPPREDAVDEMTSLPALVSGCEVCGKDTPAKKCGRCKKMGSTDAPSHTSEDEDVQSISRSSQHGSISESQDESSIAGHGDMMLAGVLENYYRTRALEFLNSDPGTVGSYTEESPEVQRVSQQLSAQASQVLSSNGLVFPLAGSSSQAVRQQYLEGLHRLATADNSPEPVGDLAIRSSQLSLLPHPANDLQLAIPSPPVRIRSHYQSSFREVSLLGKGGFGKVYRCDSLLDEKTYAVKKILLSPKLGRSFCDGRHDDLQPILREVKAMARLDHPNVVRYHHTWFEEPQQTAGTMDESVNIIDQPTRQRLLLDNRPFNHNAKGDSSIGGIVFGEDTQQSSLGHDNAKELAISGQGWSGQDASEFDAEETTSSSESNIFTDGDFGLVAELAHTGVPASSDSGSQRPVGTTHYQPPTQRDHKDEKIDIFALGVVFVEMLCRCGTTMERVHMLEGLQRGSVPENMQETLRCEGYSAEVIERVVNLAKAMLDPDPDTRWSGLQVSEGIQALLRECETREVST</sequence>
<dbReference type="GO" id="GO:0004694">
    <property type="term" value="F:eukaryotic translation initiation factor 2alpha kinase activity"/>
    <property type="evidence" value="ECO:0007669"/>
    <property type="project" value="TreeGrafter"/>
</dbReference>
<dbReference type="InterPro" id="IPR017441">
    <property type="entry name" value="Protein_kinase_ATP_BS"/>
</dbReference>
<evidence type="ECO:0000256" key="2">
    <source>
        <dbReference type="ARBA" id="ARBA00022741"/>
    </source>
</evidence>
<feature type="region of interest" description="Disordered" evidence="6">
    <location>
        <begin position="585"/>
        <end position="609"/>
    </location>
</feature>
<dbReference type="GO" id="GO:0005634">
    <property type="term" value="C:nucleus"/>
    <property type="evidence" value="ECO:0007669"/>
    <property type="project" value="TreeGrafter"/>
</dbReference>
<dbReference type="InterPro" id="IPR011009">
    <property type="entry name" value="Kinase-like_dom_sf"/>
</dbReference>
<feature type="region of interest" description="Disordered" evidence="6">
    <location>
        <begin position="625"/>
        <end position="651"/>
    </location>
</feature>
<dbReference type="InterPro" id="IPR050339">
    <property type="entry name" value="CC_SR_Kinase"/>
</dbReference>
<dbReference type="PROSITE" id="PS00107">
    <property type="entry name" value="PROTEIN_KINASE_ATP"/>
    <property type="match status" value="1"/>
</dbReference>
<keyword evidence="2 5" id="KW-0547">Nucleotide-binding</keyword>
<keyword evidence="9" id="KW-1185">Reference proteome</keyword>
<keyword evidence="3" id="KW-0418">Kinase</keyword>
<evidence type="ECO:0000256" key="6">
    <source>
        <dbReference type="SAM" id="MobiDB-lite"/>
    </source>
</evidence>
<protein>
    <submittedName>
        <fullName evidence="8">Uu.00g095990.m01.CDS01</fullName>
    </submittedName>
</protein>
<evidence type="ECO:0000256" key="4">
    <source>
        <dbReference type="ARBA" id="ARBA00022840"/>
    </source>
</evidence>
<evidence type="ECO:0000256" key="1">
    <source>
        <dbReference type="ARBA" id="ARBA00022679"/>
    </source>
</evidence>
<dbReference type="InterPro" id="IPR000719">
    <property type="entry name" value="Prot_kinase_dom"/>
</dbReference>
<reference evidence="8" key="1">
    <citation type="submission" date="2023-10" db="EMBL/GenBank/DDBJ databases">
        <authorList>
            <person name="Hackl T."/>
        </authorList>
    </citation>
    <scope>NUCLEOTIDE SEQUENCE</scope>
</reference>
<dbReference type="SUPFAM" id="SSF56112">
    <property type="entry name" value="Protein kinase-like (PK-like)"/>
    <property type="match status" value="2"/>
</dbReference>
<feature type="compositionally biased region" description="Polar residues" evidence="6">
    <location>
        <begin position="627"/>
        <end position="647"/>
    </location>
</feature>
<feature type="region of interest" description="Disordered" evidence="6">
    <location>
        <begin position="268"/>
        <end position="311"/>
    </location>
</feature>
<evidence type="ECO:0000256" key="5">
    <source>
        <dbReference type="PROSITE-ProRule" id="PRU10141"/>
    </source>
</evidence>
<keyword evidence="1" id="KW-0808">Transferase</keyword>
<dbReference type="Gene3D" id="3.30.200.20">
    <property type="entry name" value="Phosphorylase Kinase, domain 1"/>
    <property type="match status" value="1"/>
</dbReference>
<dbReference type="AlphaFoldDB" id="A0AAI8VC37"/>
<evidence type="ECO:0000256" key="3">
    <source>
        <dbReference type="ARBA" id="ARBA00022777"/>
    </source>
</evidence>
<dbReference type="EMBL" id="CAUWAG010000004">
    <property type="protein sequence ID" value="CAJ2502205.1"/>
    <property type="molecule type" value="Genomic_DNA"/>
</dbReference>